<dbReference type="STRING" id="456442.Mboo_1480"/>
<keyword evidence="6" id="KW-1185">Reference proteome</keyword>
<feature type="region of interest" description="Disordered" evidence="3">
    <location>
        <begin position="1587"/>
        <end position="1613"/>
    </location>
</feature>
<name>A7I8D7_METB6</name>
<organism evidence="5 6">
    <name type="scientific">Methanoregula boonei (strain DSM 21154 / JCM 14090 / 6A8)</name>
    <dbReference type="NCBI Taxonomy" id="456442"/>
    <lineage>
        <taxon>Archaea</taxon>
        <taxon>Methanobacteriati</taxon>
        <taxon>Methanobacteriota</taxon>
        <taxon>Stenosarchaea group</taxon>
        <taxon>Methanomicrobia</taxon>
        <taxon>Methanomicrobiales</taxon>
        <taxon>Methanoregulaceae</taxon>
        <taxon>Methanoregula</taxon>
    </lineage>
</organism>
<dbReference type="InterPro" id="IPR021884">
    <property type="entry name" value="Ice-bd_prot"/>
</dbReference>
<dbReference type="GeneID" id="25393926"/>
<keyword evidence="4" id="KW-0812">Transmembrane</keyword>
<proteinExistence type="inferred from homology"/>
<dbReference type="Proteomes" id="UP000002408">
    <property type="component" value="Chromosome"/>
</dbReference>
<keyword evidence="4" id="KW-1133">Transmembrane helix</keyword>
<comment type="similarity">
    <text evidence="1">Belongs to the ice-binding protein family.</text>
</comment>
<evidence type="ECO:0000256" key="4">
    <source>
        <dbReference type="SAM" id="Phobius"/>
    </source>
</evidence>
<protein>
    <recommendedName>
        <fullName evidence="7">DUF3494 domain-containing protein</fullName>
    </recommendedName>
</protein>
<accession>A7I8D7</accession>
<feature type="transmembrane region" description="Helical" evidence="4">
    <location>
        <begin position="1673"/>
        <end position="1695"/>
    </location>
</feature>
<feature type="compositionally biased region" description="Gly residues" evidence="3">
    <location>
        <begin position="1604"/>
        <end position="1613"/>
    </location>
</feature>
<keyword evidence="2" id="KW-0732">Signal</keyword>
<gene>
    <name evidence="5" type="ordered locus">Mboo_1480</name>
</gene>
<dbReference type="HOGENOM" id="CLU_240898_0_0_2"/>
<dbReference type="Pfam" id="PF11999">
    <property type="entry name" value="Ice_binding"/>
    <property type="match status" value="5"/>
</dbReference>
<dbReference type="KEGG" id="mbn:Mboo_1480"/>
<feature type="compositionally biased region" description="Low complexity" evidence="3">
    <location>
        <begin position="1587"/>
        <end position="1603"/>
    </location>
</feature>
<evidence type="ECO:0000256" key="3">
    <source>
        <dbReference type="SAM" id="MobiDB-lite"/>
    </source>
</evidence>
<sequence precursor="true">MTRLKKSGGKPFSLVLTVALICLMTAVLIPGVMGNNATAVNLGTAGNYAILAQAGISTTGATDITGNIGVSPAAATTITGFSLIADPSNQFSTSTYVNGSVYAADYAAPTPATLLTAVSDMGTAYTTANGQTPADYTDIGNAGNIGGLILDSGLYKFDTGSPNVVINLSGVTLDAQGNPNAVWVFQIPGTFTTASGTTSSSNAGNVILVNGAQAKNVFWVVAGATQIGTYTDFNGNILDHTSIAVQTGATFTGKALAQTAVTLDANTFVTDPAPVTLGAAAGPTVTSAATNAAGTVITVTFNKAMTSPAGNVENFTYKINNAVTGTFGAAALNGTTSIDLTALSTPIASGDTINVSYSAGTVTASDGTLLADFDHTVTNTMPTAPTVTSAATNAAGTVITVTFDKAMSSPAGNFENFTYKINGAGPQLAFSAAALNSTPTKIDLTTSGTPIAYGDTVNVSYTAGTVTSSDGVLLADFDHAVTNTMPAPPGSSVPVSGNATTVDLGTAGNFAILAKSGISTTTGTQATQIVGNIGVSPIAATAITGFGLVMDPSYQFSKSSLVTTGNVYAADYALPTPGTMTTAVNDMQAAYTAANAQAPDVTGLNAGLITDGTTLTPGVYKWSTGVTIPAHLTLDAQGNSSAVWVFQIAGVLSSDVNSHVILANGTNAQNVYWVVAGNTALGANSELNGNILDQTGITFGDNATLNGRALAQTDVTLIGDTVNGPAAAATLPEATPGATVNATTVALGTAGNFAILAKSGITTTGTSAIDGNIGVSPIAASSMTGFGLTLDSSGQFSTSSQVTGNVYAADYAAPTPATMTSAVSYMEAAYTAANAQAAGVAELGAGNISGMTLIPGVYKWSTGVTIPGSVTLDAQNNPNAVWVFQTTGVLSTGVNSQVILANGAQAQNVYWVVAGNTALGANSTFNGNILDQTYIALNDGATLNGRALAQTAVTLIGDTVNGPTATATPPTTTVSGGTTTPTTVDLGTAGNFVILAKSGITTTGTTNSTIIGNIGVSPIAASSMTGFGLVLDASGQFSTSPLVSGNVYAADYAAPTPATMTTAVSAMEAAYTAANALTPGVTELGNGSINGMTLAPGVYKWTTGVTIPNTLTLDAQGNSNAVWVFQTTGVLSTGVNSQIILANGANADNVYWVVAGNTALGANSTFNGNILDQTYIALGNGATLNGRALAQTAVTLISDTVTGPTAATYAPASPSGSGSQITTAIISGATTTLDFSTTANTTITFTTNNSVDAGTPVNVTAYTRPPVTGMPLPAFTAVGRYITISAPALESNVSSVIISMHYDPATLPAGVTEANLVIEYFNVATQSWESLPSTVDTVNHIVSATSTHFSTYGLFAGASAVDLGTAGNYVILTETGVTTTPGTQNTLITGDIGADIVSSAITGFSLANDSSGQFSTSSLVNGKVYAADYTAPTPANLNTAVLDMQAAYTAANAQTPGITDLDTGTITDGTTLTPGVYKWTTGVTIPNTLTLDAQGNANAVWVFQVTGVLSSDVGSKVVLANGAQAQNVYWVVSGNTALGTDSTFNGIILDQTYIALNDGVTFNGQALAQTQVTLIGDTVAVPVTAAAPGNSGSSSSSSSVDNGNSGGSSGGGGSGGGSSVYFPAVVAPGQAPGSALPQNILVPAVAPVASGQKAPVLTPAAATSAPTTSTGGLPLMGIAGVVVVLAIIGVAVLLFTRRHP</sequence>
<evidence type="ECO:0000256" key="1">
    <source>
        <dbReference type="ARBA" id="ARBA00005445"/>
    </source>
</evidence>
<feature type="transmembrane region" description="Helical" evidence="4">
    <location>
        <begin position="12"/>
        <end position="33"/>
    </location>
</feature>
<reference evidence="6" key="1">
    <citation type="journal article" date="2015" name="Microbiology">
        <title>Genome of Methanoregula boonei 6A8 reveals adaptations to oligotrophic peatland environments.</title>
        <authorList>
            <person name="Braeuer S."/>
            <person name="Cadillo-Quiroz H."/>
            <person name="Kyrpides N."/>
            <person name="Woyke T."/>
            <person name="Goodwin L."/>
            <person name="Detter C."/>
            <person name="Podell S."/>
            <person name="Yavitt J.B."/>
            <person name="Zinder S.H."/>
        </authorList>
    </citation>
    <scope>NUCLEOTIDE SEQUENCE [LARGE SCALE GENOMIC DNA]</scope>
    <source>
        <strain evidence="6">DSM 21154 / JCM 14090 / 6A8</strain>
    </source>
</reference>
<evidence type="ECO:0008006" key="7">
    <source>
        <dbReference type="Google" id="ProtNLM"/>
    </source>
</evidence>
<evidence type="ECO:0000256" key="2">
    <source>
        <dbReference type="ARBA" id="ARBA00022729"/>
    </source>
</evidence>
<evidence type="ECO:0000313" key="5">
    <source>
        <dbReference type="EMBL" id="ABS55998.1"/>
    </source>
</evidence>
<dbReference type="EMBL" id="CP000780">
    <property type="protein sequence ID" value="ABS55998.1"/>
    <property type="molecule type" value="Genomic_DNA"/>
</dbReference>
<dbReference type="RefSeq" id="WP_012107037.1">
    <property type="nucleotide sequence ID" value="NC_009712.1"/>
</dbReference>
<evidence type="ECO:0000313" key="6">
    <source>
        <dbReference type="Proteomes" id="UP000002408"/>
    </source>
</evidence>
<dbReference type="SMR" id="A7I8D7"/>
<keyword evidence="4" id="KW-0472">Membrane</keyword>